<dbReference type="Proteomes" id="UP000002872">
    <property type="component" value="Unassembled WGS sequence"/>
</dbReference>
<dbReference type="OMA" id="KAWTRVQ"/>
<organism evidence="1 2">
    <name type="scientific">Nematocida parisii (strain ERTm3)</name>
    <name type="common">Nematode killer fungus</name>
    <dbReference type="NCBI Taxonomy" id="935791"/>
    <lineage>
        <taxon>Eukaryota</taxon>
        <taxon>Fungi</taxon>
        <taxon>Fungi incertae sedis</taxon>
        <taxon>Microsporidia</taxon>
        <taxon>Nematocida</taxon>
    </lineage>
</organism>
<dbReference type="OrthoDB" id="2192156at2759"/>
<protein>
    <submittedName>
        <fullName evidence="1">Uncharacterized protein</fullName>
    </submittedName>
</protein>
<reference evidence="1" key="1">
    <citation type="submission" date="2011-01" db="EMBL/GenBank/DDBJ databases">
        <title>The Genome Sequence of Nematocida parisii strain ERTm3.</title>
        <authorList>
            <consortium name="The Broad Institute Genome Sequencing Platform"/>
            <consortium name="The Broad Institute Genome Sequencing Center for Infectious Disease"/>
            <person name="Cuomo C."/>
            <person name="Troemel E."/>
            <person name="Young S.K."/>
            <person name="Zeng Q."/>
            <person name="Gargeya S."/>
            <person name="Fitzgerald M."/>
            <person name="Haas B."/>
            <person name="Abouelleil A."/>
            <person name="Alvarado L."/>
            <person name="Arachchi H.M."/>
            <person name="Berlin A."/>
            <person name="Chapman S.B."/>
            <person name="Gearin G."/>
            <person name="Goldberg J."/>
            <person name="Griggs A."/>
            <person name="Gujja S."/>
            <person name="Hansen M."/>
            <person name="Heiman D."/>
            <person name="Howarth C."/>
            <person name="Larimer J."/>
            <person name="Lui A."/>
            <person name="MacDonald P.J.P."/>
            <person name="McCowen C."/>
            <person name="Montmayeur A."/>
            <person name="Murphy C."/>
            <person name="Neiman D."/>
            <person name="Pearson M."/>
            <person name="Priest M."/>
            <person name="Roberts A."/>
            <person name="Saif S."/>
            <person name="Shea T."/>
            <person name="Sisk P."/>
            <person name="Stolte C."/>
            <person name="Sykes S."/>
            <person name="Wortman J."/>
            <person name="Nusbaum C."/>
            <person name="Birren B."/>
        </authorList>
    </citation>
    <scope>NUCLEOTIDE SEQUENCE</scope>
    <source>
        <strain evidence="1">ERTm3</strain>
    </source>
</reference>
<proteinExistence type="predicted"/>
<accession>I3EJN7</accession>
<gene>
    <name evidence="1" type="ORF">NEQG_00204</name>
</gene>
<dbReference type="AlphaFoldDB" id="I3EJN7"/>
<keyword evidence="2" id="KW-1185">Reference proteome</keyword>
<name>I3EJN7_NEMP3</name>
<dbReference type="VEuPathDB" id="MicrosporidiaDB:NEQG_00204"/>
<evidence type="ECO:0000313" key="1">
    <source>
        <dbReference type="EMBL" id="EIJ89434.1"/>
    </source>
</evidence>
<evidence type="ECO:0000313" key="2">
    <source>
        <dbReference type="Proteomes" id="UP000002872"/>
    </source>
</evidence>
<dbReference type="EMBL" id="GL870876">
    <property type="protein sequence ID" value="EIJ89434.1"/>
    <property type="molecule type" value="Genomic_DNA"/>
</dbReference>
<sequence length="75" mass="8701">MLNDAAKDKQDISTLIKELSERKRKRKEISANLQGPAKSKDIFDEKIKLDHVFGERPSKGIFQKAWSRMQGIWKS</sequence>
<dbReference type="InParanoid" id="I3EJN7"/>
<dbReference type="HOGENOM" id="CLU_2671632_0_0_1"/>